<protein>
    <recommendedName>
        <fullName evidence="5">50S ribosomal protein L30</fullName>
    </recommendedName>
</protein>
<comment type="subunit">
    <text evidence="2">Part of the 50S ribosomal subunit.</text>
</comment>
<sequence>MKEGGFLRITLSKSGIGRPAKHKATLQALGLTKLHKTVVLKDTPAIRGMIQQVNHLVEVTESDQPSANAIS</sequence>
<proteinExistence type="inferred from homology"/>
<dbReference type="EMBL" id="JACPRF010000379">
    <property type="protein sequence ID" value="MBI2877677.1"/>
    <property type="molecule type" value="Genomic_DNA"/>
</dbReference>
<comment type="caution">
    <text evidence="7">The sequence shown here is derived from an EMBL/GenBank/DDBJ whole genome shotgun (WGS) entry which is preliminary data.</text>
</comment>
<evidence type="ECO:0000256" key="1">
    <source>
        <dbReference type="ARBA" id="ARBA00007594"/>
    </source>
</evidence>
<dbReference type="InterPro" id="IPR036919">
    <property type="entry name" value="Ribo_uL30_ferredoxin-like_sf"/>
</dbReference>
<reference evidence="7" key="1">
    <citation type="submission" date="2020-07" db="EMBL/GenBank/DDBJ databases">
        <title>Huge and variable diversity of episymbiotic CPR bacteria and DPANN archaea in groundwater ecosystems.</title>
        <authorList>
            <person name="He C.Y."/>
            <person name="Keren R."/>
            <person name="Whittaker M."/>
            <person name="Farag I.F."/>
            <person name="Doudna J."/>
            <person name="Cate J.H.D."/>
            <person name="Banfield J.F."/>
        </authorList>
    </citation>
    <scope>NUCLEOTIDE SEQUENCE</scope>
    <source>
        <strain evidence="7">NC_groundwater_672_Ag_B-0.1um_62_36</strain>
    </source>
</reference>
<keyword evidence="4" id="KW-0687">Ribonucleoprotein</keyword>
<dbReference type="InterPro" id="IPR016082">
    <property type="entry name" value="Ribosomal_uL30_ferredoxin-like"/>
</dbReference>
<dbReference type="PIRSF" id="PIRSF002211">
    <property type="entry name" value="Ribosomal_L30_bac-type"/>
    <property type="match status" value="1"/>
</dbReference>
<dbReference type="HAMAP" id="MF_01371_B">
    <property type="entry name" value="Ribosomal_uL30_B"/>
    <property type="match status" value="1"/>
</dbReference>
<dbReference type="Pfam" id="PF00327">
    <property type="entry name" value="Ribosomal_L30"/>
    <property type="match status" value="1"/>
</dbReference>
<dbReference type="PANTHER" id="PTHR15892:SF2">
    <property type="entry name" value="LARGE RIBOSOMAL SUBUNIT PROTEIN UL30M"/>
    <property type="match status" value="1"/>
</dbReference>
<gene>
    <name evidence="7" type="primary">rpmD</name>
    <name evidence="7" type="ORF">HYY20_12425</name>
</gene>
<dbReference type="SUPFAM" id="SSF55129">
    <property type="entry name" value="Ribosomal protein L30p/L7e"/>
    <property type="match status" value="1"/>
</dbReference>
<keyword evidence="3 7" id="KW-0689">Ribosomal protein</keyword>
<name>A0A932FXU4_UNCTE</name>
<evidence type="ECO:0000259" key="6">
    <source>
        <dbReference type="Pfam" id="PF00327"/>
    </source>
</evidence>
<accession>A0A932FXU4</accession>
<evidence type="ECO:0000256" key="5">
    <source>
        <dbReference type="ARBA" id="ARBA00035492"/>
    </source>
</evidence>
<dbReference type="InterPro" id="IPR005996">
    <property type="entry name" value="Ribosomal_uL30_bac-type"/>
</dbReference>
<comment type="similarity">
    <text evidence="1">Belongs to the universal ribosomal protein uL30 family.</text>
</comment>
<dbReference type="CDD" id="cd01658">
    <property type="entry name" value="Ribosomal_L30"/>
    <property type="match status" value="1"/>
</dbReference>
<evidence type="ECO:0000313" key="7">
    <source>
        <dbReference type="EMBL" id="MBI2877677.1"/>
    </source>
</evidence>
<dbReference type="GO" id="GO:0006412">
    <property type="term" value="P:translation"/>
    <property type="evidence" value="ECO:0007669"/>
    <property type="project" value="InterPro"/>
</dbReference>
<evidence type="ECO:0000313" key="8">
    <source>
        <dbReference type="Proteomes" id="UP000769766"/>
    </source>
</evidence>
<evidence type="ECO:0000256" key="3">
    <source>
        <dbReference type="ARBA" id="ARBA00022980"/>
    </source>
</evidence>
<dbReference type="GO" id="GO:0003735">
    <property type="term" value="F:structural constituent of ribosome"/>
    <property type="evidence" value="ECO:0007669"/>
    <property type="project" value="InterPro"/>
</dbReference>
<dbReference type="FunFam" id="3.30.1390.20:FF:000001">
    <property type="entry name" value="50S ribosomal protein L30"/>
    <property type="match status" value="1"/>
</dbReference>
<dbReference type="NCBIfam" id="TIGR01308">
    <property type="entry name" value="rpmD_bact"/>
    <property type="match status" value="1"/>
</dbReference>
<dbReference type="AlphaFoldDB" id="A0A932FXU4"/>
<evidence type="ECO:0000256" key="4">
    <source>
        <dbReference type="ARBA" id="ARBA00023274"/>
    </source>
</evidence>
<dbReference type="PANTHER" id="PTHR15892">
    <property type="entry name" value="MITOCHONDRIAL RIBOSOMAL PROTEIN L30"/>
    <property type="match status" value="1"/>
</dbReference>
<dbReference type="Proteomes" id="UP000769766">
    <property type="component" value="Unassembled WGS sequence"/>
</dbReference>
<evidence type="ECO:0000256" key="2">
    <source>
        <dbReference type="ARBA" id="ARBA00011838"/>
    </source>
</evidence>
<organism evidence="7 8">
    <name type="scientific">Tectimicrobiota bacterium</name>
    <dbReference type="NCBI Taxonomy" id="2528274"/>
    <lineage>
        <taxon>Bacteria</taxon>
        <taxon>Pseudomonadati</taxon>
        <taxon>Nitrospinota/Tectimicrobiota group</taxon>
        <taxon>Candidatus Tectimicrobiota</taxon>
    </lineage>
</organism>
<feature type="domain" description="Large ribosomal subunit protein uL30-like ferredoxin-like fold" evidence="6">
    <location>
        <begin position="7"/>
        <end position="57"/>
    </location>
</feature>
<dbReference type="GO" id="GO:0022625">
    <property type="term" value="C:cytosolic large ribosomal subunit"/>
    <property type="evidence" value="ECO:0007669"/>
    <property type="project" value="TreeGrafter"/>
</dbReference>
<dbReference type="Gene3D" id="3.30.1390.20">
    <property type="entry name" value="Ribosomal protein L30, ferredoxin-like fold domain"/>
    <property type="match status" value="1"/>
</dbReference>